<dbReference type="Proteomes" id="UP000007813">
    <property type="component" value="Unassembled WGS sequence"/>
</dbReference>
<dbReference type="OrthoDB" id="385468at2157"/>
<comment type="caution">
    <text evidence="2">The sequence shown here is derived from an EMBL/GenBank/DDBJ whole genome shotgun (WGS) entry which is preliminary data.</text>
</comment>
<reference evidence="2 3" key="1">
    <citation type="journal article" date="2012" name="J. Bacteriol.">
        <title>Draft Genome Sequence of the Extremely Halophilic Archaeon Halogranum salarium B-1T.</title>
        <authorList>
            <person name="Kim K.K."/>
            <person name="Lee K.C."/>
            <person name="Lee J.S."/>
        </authorList>
    </citation>
    <scope>NUCLEOTIDE SEQUENCE [LARGE SCALE GENOMIC DNA]</scope>
    <source>
        <strain evidence="2 3">B-1</strain>
    </source>
</reference>
<dbReference type="EMBL" id="ALJD01000003">
    <property type="protein sequence ID" value="EJN60169.1"/>
    <property type="molecule type" value="Genomic_DNA"/>
</dbReference>
<evidence type="ECO:0000256" key="1">
    <source>
        <dbReference type="SAM" id="MobiDB-lite"/>
    </source>
</evidence>
<dbReference type="AlphaFoldDB" id="J3JGJ3"/>
<gene>
    <name evidence="2" type="ORF">HSB1_07720</name>
</gene>
<feature type="compositionally biased region" description="Basic residues" evidence="1">
    <location>
        <begin position="1"/>
        <end position="10"/>
    </location>
</feature>
<accession>J3JGJ3</accession>
<dbReference type="RefSeq" id="WP_009365883.1">
    <property type="nucleotide sequence ID" value="NZ_ALJD01000003.1"/>
</dbReference>
<sequence length="140" mass="15461">MAAIKRRFSRLRGGSDDEESEPLDGATDTELSQFEEVTVEEFESSEAFDESEPDDGPGRPYVWLGLAVGSLAGLGASVYKLYQHRKAAKTAEEAARDEPWRVEEKASRIPDDAGTASLVGLVFLAVLNALGERFERDHWE</sequence>
<feature type="region of interest" description="Disordered" evidence="1">
    <location>
        <begin position="1"/>
        <end position="30"/>
    </location>
</feature>
<organism evidence="2 3">
    <name type="scientific">Halogranum salarium B-1</name>
    <dbReference type="NCBI Taxonomy" id="1210908"/>
    <lineage>
        <taxon>Archaea</taxon>
        <taxon>Methanobacteriati</taxon>
        <taxon>Methanobacteriota</taxon>
        <taxon>Stenosarchaea group</taxon>
        <taxon>Halobacteria</taxon>
        <taxon>Halobacteriales</taxon>
        <taxon>Haloferacaceae</taxon>
    </lineage>
</organism>
<evidence type="ECO:0000313" key="3">
    <source>
        <dbReference type="Proteomes" id="UP000007813"/>
    </source>
</evidence>
<evidence type="ECO:0000313" key="2">
    <source>
        <dbReference type="EMBL" id="EJN60169.1"/>
    </source>
</evidence>
<protein>
    <submittedName>
        <fullName evidence="2">Uncharacterized protein</fullName>
    </submittedName>
</protein>
<name>J3JGJ3_9EURY</name>
<proteinExistence type="predicted"/>